<evidence type="ECO:0000313" key="3">
    <source>
        <dbReference type="Proteomes" id="UP001631993"/>
    </source>
</evidence>
<keyword evidence="1" id="KW-0472">Membrane</keyword>
<dbReference type="EMBL" id="JBJVNE010000014">
    <property type="protein sequence ID" value="MFM9649826.1"/>
    <property type="molecule type" value="Genomic_DNA"/>
</dbReference>
<reference evidence="2 3" key="1">
    <citation type="submission" date="2024-12" db="EMBL/GenBank/DDBJ databases">
        <title>Forecasting of Potato common scab and diversities of Pathogenic streptomyces spp. in china.</title>
        <authorList>
            <person name="Handique U."/>
            <person name="Wu J."/>
        </authorList>
    </citation>
    <scope>NUCLEOTIDE SEQUENCE [LARGE SCALE GENOMIC DNA]</scope>
    <source>
        <strain evidence="2 3">ZRIMU1585</strain>
    </source>
</reference>
<feature type="transmembrane region" description="Helical" evidence="1">
    <location>
        <begin position="49"/>
        <end position="71"/>
    </location>
</feature>
<keyword evidence="1" id="KW-1133">Transmembrane helix</keyword>
<keyword evidence="1" id="KW-0812">Transmembrane</keyword>
<gene>
    <name evidence="2" type="ORF">ACKI1S_27220</name>
</gene>
<comment type="caution">
    <text evidence="2">The sequence shown here is derived from an EMBL/GenBank/DDBJ whole genome shotgun (WGS) entry which is preliminary data.</text>
</comment>
<dbReference type="RefSeq" id="WP_369279778.1">
    <property type="nucleotide sequence ID" value="NZ_JBJVMW010000010.1"/>
</dbReference>
<sequence>MSYRETQRARQEQRAADERRMKRMFWIGLIVPAIACTIAALAIGPDSWLGWAAVIAVAPAASTGVAVVLIVQDRRRER</sequence>
<organism evidence="2 3">
    <name type="scientific">Streptomyces galilaeus</name>
    <dbReference type="NCBI Taxonomy" id="33899"/>
    <lineage>
        <taxon>Bacteria</taxon>
        <taxon>Bacillati</taxon>
        <taxon>Actinomycetota</taxon>
        <taxon>Actinomycetes</taxon>
        <taxon>Kitasatosporales</taxon>
        <taxon>Streptomycetaceae</taxon>
        <taxon>Streptomyces</taxon>
    </lineage>
</organism>
<keyword evidence="3" id="KW-1185">Reference proteome</keyword>
<dbReference type="Proteomes" id="UP001631993">
    <property type="component" value="Unassembled WGS sequence"/>
</dbReference>
<feature type="transmembrane region" description="Helical" evidence="1">
    <location>
        <begin position="24"/>
        <end position="43"/>
    </location>
</feature>
<proteinExistence type="predicted"/>
<evidence type="ECO:0000256" key="1">
    <source>
        <dbReference type="SAM" id="Phobius"/>
    </source>
</evidence>
<name>A0ABW9IPJ7_STRGJ</name>
<accession>A0ABW9IPJ7</accession>
<protein>
    <submittedName>
        <fullName evidence="2">Uncharacterized protein</fullName>
    </submittedName>
</protein>
<evidence type="ECO:0000313" key="2">
    <source>
        <dbReference type="EMBL" id="MFM9649826.1"/>
    </source>
</evidence>